<dbReference type="RefSeq" id="WP_169944787.1">
    <property type="nucleotide sequence ID" value="NZ_CP053015.1"/>
</dbReference>
<dbReference type="InterPro" id="IPR021309">
    <property type="entry name" value="YgaP-like_TM"/>
</dbReference>
<protein>
    <submittedName>
        <fullName evidence="3">DUF2892 domain-containing protein</fullName>
    </submittedName>
</protein>
<dbReference type="EMBL" id="CP053015">
    <property type="protein sequence ID" value="QJQ32017.1"/>
    <property type="molecule type" value="Genomic_DNA"/>
</dbReference>
<evidence type="ECO:0000313" key="3">
    <source>
        <dbReference type="EMBL" id="QJQ32017.1"/>
    </source>
</evidence>
<feature type="domain" description="Inner membrane protein YgaP-like transmembrane" evidence="2">
    <location>
        <begin position="1"/>
        <end position="61"/>
    </location>
</feature>
<evidence type="ECO:0000313" key="4">
    <source>
        <dbReference type="Proteomes" id="UP000503018"/>
    </source>
</evidence>
<sequence length="62" mass="6746">MPRNEGTIDRALRVILGLVLIALVFVGPQTVWGWIGVVPLLTGLVGFCPLYRLVGINTCPTR</sequence>
<proteinExistence type="predicted"/>
<gene>
    <name evidence="3" type="ORF">GV829_05735</name>
</gene>
<name>A0A6M4ASG1_9SPHN</name>
<dbReference type="AlphaFoldDB" id="A0A6M4ASG1"/>
<keyword evidence="1" id="KW-0812">Transmembrane</keyword>
<dbReference type="Pfam" id="PF11127">
    <property type="entry name" value="YgaP-like_TM"/>
    <property type="match status" value="1"/>
</dbReference>
<dbReference type="KEGG" id="slan:GV829_05735"/>
<keyword evidence="4" id="KW-1185">Reference proteome</keyword>
<evidence type="ECO:0000256" key="1">
    <source>
        <dbReference type="SAM" id="Phobius"/>
    </source>
</evidence>
<keyword evidence="1" id="KW-0472">Membrane</keyword>
<keyword evidence="1" id="KW-1133">Transmembrane helix</keyword>
<feature type="transmembrane region" description="Helical" evidence="1">
    <location>
        <begin position="12"/>
        <end position="28"/>
    </location>
</feature>
<organism evidence="3 4">
    <name type="scientific">Sphingomonas lacunae</name>
    <dbReference type="NCBI Taxonomy" id="2698828"/>
    <lineage>
        <taxon>Bacteria</taxon>
        <taxon>Pseudomonadati</taxon>
        <taxon>Pseudomonadota</taxon>
        <taxon>Alphaproteobacteria</taxon>
        <taxon>Sphingomonadales</taxon>
        <taxon>Sphingomonadaceae</taxon>
        <taxon>Sphingomonas</taxon>
    </lineage>
</organism>
<evidence type="ECO:0000259" key="2">
    <source>
        <dbReference type="Pfam" id="PF11127"/>
    </source>
</evidence>
<accession>A0A6M4ASG1</accession>
<reference evidence="3 4" key="1">
    <citation type="submission" date="2020-01" db="EMBL/GenBank/DDBJ databases">
        <title>Sphingomonas sp. strain CSW-10.</title>
        <authorList>
            <person name="Chen W.-M."/>
        </authorList>
    </citation>
    <scope>NUCLEOTIDE SEQUENCE [LARGE SCALE GENOMIC DNA]</scope>
    <source>
        <strain evidence="3 4">CSW-10</strain>
    </source>
</reference>
<dbReference type="Proteomes" id="UP000503018">
    <property type="component" value="Chromosome"/>
</dbReference>
<feature type="transmembrane region" description="Helical" evidence="1">
    <location>
        <begin position="34"/>
        <end position="54"/>
    </location>
</feature>